<dbReference type="InterPro" id="IPR011990">
    <property type="entry name" value="TPR-like_helical_dom_sf"/>
</dbReference>
<dbReference type="RefSeq" id="WP_215820092.1">
    <property type="nucleotide sequence ID" value="NZ_JAGSOY010000027.1"/>
</dbReference>
<dbReference type="Proteomes" id="UP000690515">
    <property type="component" value="Unassembled WGS sequence"/>
</dbReference>
<evidence type="ECO:0000313" key="2">
    <source>
        <dbReference type="Proteomes" id="UP000690515"/>
    </source>
</evidence>
<organism evidence="1 2">
    <name type="scientific">Zooshikella harenae</name>
    <dbReference type="NCBI Taxonomy" id="2827238"/>
    <lineage>
        <taxon>Bacteria</taxon>
        <taxon>Pseudomonadati</taxon>
        <taxon>Pseudomonadota</taxon>
        <taxon>Gammaproteobacteria</taxon>
        <taxon>Oceanospirillales</taxon>
        <taxon>Zooshikellaceae</taxon>
        <taxon>Zooshikella</taxon>
    </lineage>
</organism>
<protein>
    <submittedName>
        <fullName evidence="1">DUF924 domain-containing protein</fullName>
    </submittedName>
</protein>
<gene>
    <name evidence="1" type="ORF">KCG35_12770</name>
</gene>
<name>A0ABS5ZD75_9GAMM</name>
<reference evidence="1 2" key="1">
    <citation type="submission" date="2021-04" db="EMBL/GenBank/DDBJ databases">
        <authorList>
            <person name="Pira H."/>
            <person name="Risdian C."/>
            <person name="Wink J."/>
        </authorList>
    </citation>
    <scope>NUCLEOTIDE SEQUENCE [LARGE SCALE GENOMIC DNA]</scope>
    <source>
        <strain evidence="1 2">WH53</strain>
    </source>
</reference>
<evidence type="ECO:0000313" key="1">
    <source>
        <dbReference type="EMBL" id="MBU2711935.1"/>
    </source>
</evidence>
<keyword evidence="2" id="KW-1185">Reference proteome</keyword>
<accession>A0ABS5ZD75</accession>
<dbReference type="SUPFAM" id="SSF48452">
    <property type="entry name" value="TPR-like"/>
    <property type="match status" value="1"/>
</dbReference>
<dbReference type="Gene3D" id="1.25.40.10">
    <property type="entry name" value="Tetratricopeptide repeat domain"/>
    <property type="match status" value="1"/>
</dbReference>
<dbReference type="Gene3D" id="1.20.58.320">
    <property type="entry name" value="TPR-like"/>
    <property type="match status" value="1"/>
</dbReference>
<proteinExistence type="predicted"/>
<dbReference type="InterPro" id="IPR010323">
    <property type="entry name" value="DUF924"/>
</dbReference>
<dbReference type="EMBL" id="JAGSOY010000027">
    <property type="protein sequence ID" value="MBU2711935.1"/>
    <property type="molecule type" value="Genomic_DNA"/>
</dbReference>
<comment type="caution">
    <text evidence="1">The sequence shown here is derived from an EMBL/GenBank/DDBJ whole genome shotgun (WGS) entry which is preliminary data.</text>
</comment>
<dbReference type="Pfam" id="PF06041">
    <property type="entry name" value="DUF924"/>
    <property type="match status" value="1"/>
</dbReference>
<sequence>MKEKQPNDVITTWFGELDSEGNTSSEIRNKWFNAAADDDYEFRNKFEPSVFAAADGMLNNWEDSAEGRLALIILLDQIPRNIYRSTSNAFKYDAIALNHAKQAVQSGQDKQLPYLMRVFCYMPYEHSESLADQQQAVKLFKEIADEVEPSSSLYSQMQSFYDYAVQHLEIIEQFGRFPHRNNTLGRASTLDEERYLEEEKTHFGQKS</sequence>